<dbReference type="InterPro" id="IPR011701">
    <property type="entry name" value="MFS"/>
</dbReference>
<dbReference type="OrthoDB" id="9787815at2"/>
<sequence length="420" mass="44242">MAQIGLSQLTRRQRFGLLAVLYFSQGVPFGLFMQALPVILREGGFSLEAIGFSSLLALPWGLKFLWAPWVDRAPVEGLPRRKGWLVPIQLVTVAVFVVLALLDVSAELYWLLGAVFVVNFLNATQDIATDGLAVDVLEVDERGAGNGLQVGGYRLGMIAGGAGVLVLIELAGWTVGLLVCASILLAALLPLLAVREDLQVDGGGADAQTQKYWAKLAGFFDRSWSWHVLGVAVAFKFGEGFAGGMLRPMLVDQAYSMADIGWMLGGVGFAFGLLGAGAGGLIGDRLRRGQALVASVVVQVLGVALFVPMALVEPGVLQASVLIAVEHFASGVATVVLFACMMDWTRREHTGTDYTVLASAVVISTGVAHALSGVSANHLGYAGHFGLAVALTLAGGVGSLWLFRRAQKLSTHELDTGGAR</sequence>
<evidence type="ECO:0000256" key="5">
    <source>
        <dbReference type="ARBA" id="ARBA00023136"/>
    </source>
</evidence>
<dbReference type="InterPro" id="IPR004752">
    <property type="entry name" value="AmpG_permease/AT-1"/>
</dbReference>
<evidence type="ECO:0000256" key="6">
    <source>
        <dbReference type="SAM" id="Phobius"/>
    </source>
</evidence>
<dbReference type="PANTHER" id="PTHR12778:SF10">
    <property type="entry name" value="MAJOR FACILITATOR SUPERFAMILY DOMAIN-CONTAINING PROTEIN 3"/>
    <property type="match status" value="1"/>
</dbReference>
<evidence type="ECO:0000313" key="8">
    <source>
        <dbReference type="Proteomes" id="UP000315995"/>
    </source>
</evidence>
<keyword evidence="2" id="KW-0813">Transport</keyword>
<feature type="transmembrane region" description="Helical" evidence="6">
    <location>
        <begin position="354"/>
        <end position="375"/>
    </location>
</feature>
<dbReference type="SUPFAM" id="SSF103473">
    <property type="entry name" value="MFS general substrate transporter"/>
    <property type="match status" value="1"/>
</dbReference>
<organism evidence="7 8">
    <name type="scientific">Persicimonas caeni</name>
    <dbReference type="NCBI Taxonomy" id="2292766"/>
    <lineage>
        <taxon>Bacteria</taxon>
        <taxon>Deltaproteobacteria</taxon>
        <taxon>Bradymonadales</taxon>
        <taxon>Bradymonadaceae</taxon>
        <taxon>Persicimonas</taxon>
    </lineage>
</organism>
<dbReference type="RefSeq" id="WP_141197921.1">
    <property type="nucleotide sequence ID" value="NZ_CP041186.1"/>
</dbReference>
<dbReference type="PANTHER" id="PTHR12778">
    <property type="entry name" value="SOLUTE CARRIER FAMILY 33 ACETYL-COA TRANSPORTER -RELATED"/>
    <property type="match status" value="1"/>
</dbReference>
<feature type="transmembrane region" description="Helical" evidence="6">
    <location>
        <begin position="164"/>
        <end position="189"/>
    </location>
</feature>
<dbReference type="EMBL" id="CP041186">
    <property type="protein sequence ID" value="QDG51441.1"/>
    <property type="molecule type" value="Genomic_DNA"/>
</dbReference>
<evidence type="ECO:0000256" key="4">
    <source>
        <dbReference type="ARBA" id="ARBA00022989"/>
    </source>
</evidence>
<dbReference type="Pfam" id="PF07690">
    <property type="entry name" value="MFS_1"/>
    <property type="match status" value="1"/>
</dbReference>
<evidence type="ECO:0000256" key="3">
    <source>
        <dbReference type="ARBA" id="ARBA00022692"/>
    </source>
</evidence>
<feature type="transmembrane region" description="Helical" evidence="6">
    <location>
        <begin position="291"/>
        <end position="311"/>
    </location>
</feature>
<reference evidence="7 8" key="1">
    <citation type="submission" date="2019-06" db="EMBL/GenBank/DDBJ databases">
        <title>Persicimonas caeni gen. nov., sp. nov., a predatory bacterium isolated from solar saltern.</title>
        <authorList>
            <person name="Wang S."/>
        </authorList>
    </citation>
    <scope>NUCLEOTIDE SEQUENCE [LARGE SCALE GENOMIC DNA]</scope>
    <source>
        <strain evidence="7 8">YN101</strain>
    </source>
</reference>
<feature type="transmembrane region" description="Helical" evidence="6">
    <location>
        <begin position="45"/>
        <end position="62"/>
    </location>
</feature>
<feature type="transmembrane region" description="Helical" evidence="6">
    <location>
        <begin position="15"/>
        <end position="39"/>
    </location>
</feature>
<evidence type="ECO:0000313" key="7">
    <source>
        <dbReference type="EMBL" id="QDG51441.1"/>
    </source>
</evidence>
<dbReference type="GO" id="GO:0008521">
    <property type="term" value="F:acetyl-CoA transmembrane transporter activity"/>
    <property type="evidence" value="ECO:0007669"/>
    <property type="project" value="InterPro"/>
</dbReference>
<protein>
    <submittedName>
        <fullName evidence="7">MFS transporter</fullName>
    </submittedName>
</protein>
<keyword evidence="8" id="KW-1185">Reference proteome</keyword>
<dbReference type="InterPro" id="IPR024371">
    <property type="entry name" value="AcetylCoA_trans_1-like"/>
</dbReference>
<dbReference type="InterPro" id="IPR036259">
    <property type="entry name" value="MFS_trans_sf"/>
</dbReference>
<feature type="transmembrane region" description="Helical" evidence="6">
    <location>
        <begin position="381"/>
        <end position="403"/>
    </location>
</feature>
<comment type="subcellular location">
    <subcellularLocation>
        <location evidence="1">Membrane</location>
        <topology evidence="1">Multi-pass membrane protein</topology>
    </subcellularLocation>
</comment>
<dbReference type="AlphaFoldDB" id="A0A4Y6PT00"/>
<keyword evidence="4 6" id="KW-1133">Transmembrane helix</keyword>
<dbReference type="Proteomes" id="UP000315995">
    <property type="component" value="Chromosome"/>
</dbReference>
<dbReference type="Pfam" id="PF13000">
    <property type="entry name" value="Acatn"/>
    <property type="match status" value="1"/>
</dbReference>
<proteinExistence type="predicted"/>
<accession>A0A4Y6PT00</accession>
<name>A0A4Y6PT00_PERCE</name>
<keyword evidence="3 6" id="KW-0812">Transmembrane</keyword>
<accession>A0A5B8Y3Z9</accession>
<dbReference type="GO" id="GO:0016020">
    <property type="term" value="C:membrane"/>
    <property type="evidence" value="ECO:0007669"/>
    <property type="project" value="UniProtKB-SubCell"/>
</dbReference>
<dbReference type="GO" id="GO:0035348">
    <property type="term" value="P:acetyl-CoA transmembrane transport"/>
    <property type="evidence" value="ECO:0007669"/>
    <property type="project" value="InterPro"/>
</dbReference>
<gene>
    <name evidence="7" type="ORF">FIV42_12010</name>
</gene>
<dbReference type="Gene3D" id="1.20.1250.20">
    <property type="entry name" value="MFS general substrate transporter like domains"/>
    <property type="match status" value="2"/>
</dbReference>
<feature type="transmembrane region" description="Helical" evidence="6">
    <location>
        <begin position="108"/>
        <end position="124"/>
    </location>
</feature>
<evidence type="ECO:0000256" key="2">
    <source>
        <dbReference type="ARBA" id="ARBA00022448"/>
    </source>
</evidence>
<evidence type="ECO:0000256" key="1">
    <source>
        <dbReference type="ARBA" id="ARBA00004141"/>
    </source>
</evidence>
<keyword evidence="5 6" id="KW-0472">Membrane</keyword>
<feature type="transmembrane region" description="Helical" evidence="6">
    <location>
        <begin position="317"/>
        <end position="342"/>
    </location>
</feature>
<feature type="transmembrane region" description="Helical" evidence="6">
    <location>
        <begin position="260"/>
        <end position="282"/>
    </location>
</feature>
<feature type="transmembrane region" description="Helical" evidence="6">
    <location>
        <begin position="83"/>
        <end position="102"/>
    </location>
</feature>
<dbReference type="CDD" id="cd17485">
    <property type="entry name" value="MFS_MFSD3"/>
    <property type="match status" value="1"/>
</dbReference>